<keyword evidence="2" id="KW-0436">Ligase</keyword>
<name>A0A7I7Z241_9MYCO</name>
<dbReference type="PROSITE" id="PS00455">
    <property type="entry name" value="AMP_BINDING"/>
    <property type="match status" value="1"/>
</dbReference>
<dbReference type="InterPro" id="IPR025110">
    <property type="entry name" value="AMP-bd_C"/>
</dbReference>
<dbReference type="PANTHER" id="PTHR24096">
    <property type="entry name" value="LONG-CHAIN-FATTY-ACID--COA LIGASE"/>
    <property type="match status" value="1"/>
</dbReference>
<dbReference type="InterPro" id="IPR045851">
    <property type="entry name" value="AMP-bd_C_sf"/>
</dbReference>
<dbReference type="InterPro" id="IPR020845">
    <property type="entry name" value="AMP-binding_CS"/>
</dbReference>
<evidence type="ECO:0000313" key="4">
    <source>
        <dbReference type="Proteomes" id="UP000467105"/>
    </source>
</evidence>
<dbReference type="RefSeq" id="WP_085270157.1">
    <property type="nucleotide sequence ID" value="NZ_AP022614.1"/>
</dbReference>
<dbReference type="InterPro" id="IPR000873">
    <property type="entry name" value="AMP-dep_synth/lig_dom"/>
</dbReference>
<dbReference type="AlphaFoldDB" id="A0A7I7Z241"/>
<dbReference type="EMBL" id="AP022614">
    <property type="protein sequence ID" value="BBZ47702.1"/>
    <property type="molecule type" value="Genomic_DNA"/>
</dbReference>
<comment type="similarity">
    <text evidence="1">Belongs to the ATP-dependent AMP-binding enzyme family.</text>
</comment>
<gene>
    <name evidence="3" type="ORF">MPRM_49830</name>
</gene>
<sequence>MAEASALEFEERRFSLPELDGLTGRWAATLRRAGVGPGQRVAVMSSNRPEFVAAVLALWWLGATAVLISPAWRRHEVDHALALTAPAHAVGDHPVLAGLMPMVHLDEPGASGEPVSGSPLREGDAVLVFSSGTTGLPKAVRHTHATLDEAVRCWRRALRLTRRDRIQIATPPSHILGLLNVLTALRTGAWMRLHPRFDIDRMLHCIEKDRITIEMAVAPIAMAMASHPALETYDLSSLRFIMWGATPVSAHVAETVTRRTGVGWVPAYGTTELPVIACNPLNGARLDSIGRPAPGVRVRVVAPETGEPVPPGEAGEIQARSAALMAGYLPAEATAEVMRDGWYRTGDVGLLDRDGWLRITDRLKEMIKVRGFQVAPAEIETVLHAHPAVKDCAVFGVPDGANGEAVVAAVAVCAAGDTAPDQAAVAAELSARVDENLASYKHLSRVVFVPDIPRLPSGKVLRRVLKEQYGCTSER</sequence>
<dbReference type="OrthoDB" id="3970410at2"/>
<evidence type="ECO:0000256" key="2">
    <source>
        <dbReference type="ARBA" id="ARBA00022598"/>
    </source>
</evidence>
<reference evidence="3 4" key="1">
    <citation type="journal article" date="2019" name="Emerg. Microbes Infect.">
        <title>Comprehensive subspecies identification of 175 nontuberculous mycobacteria species based on 7547 genomic profiles.</title>
        <authorList>
            <person name="Matsumoto Y."/>
            <person name="Kinjo T."/>
            <person name="Motooka D."/>
            <person name="Nabeya D."/>
            <person name="Jung N."/>
            <person name="Uechi K."/>
            <person name="Horii T."/>
            <person name="Iida T."/>
            <person name="Fujita J."/>
            <person name="Nakamura S."/>
        </authorList>
    </citation>
    <scope>NUCLEOTIDE SEQUENCE [LARGE SCALE GENOMIC DNA]</scope>
    <source>
        <strain evidence="3 4">JCM 14742</strain>
    </source>
</reference>
<accession>A0A7I7Z241</accession>
<evidence type="ECO:0000256" key="1">
    <source>
        <dbReference type="ARBA" id="ARBA00006432"/>
    </source>
</evidence>
<proteinExistence type="inferred from homology"/>
<evidence type="ECO:0000313" key="3">
    <source>
        <dbReference type="EMBL" id="BBZ47702.1"/>
    </source>
</evidence>
<dbReference type="Pfam" id="PF13193">
    <property type="entry name" value="AMP-binding_C"/>
    <property type="match status" value="1"/>
</dbReference>
<dbReference type="GO" id="GO:0016405">
    <property type="term" value="F:CoA-ligase activity"/>
    <property type="evidence" value="ECO:0007669"/>
    <property type="project" value="TreeGrafter"/>
</dbReference>
<dbReference type="Pfam" id="PF00501">
    <property type="entry name" value="AMP-binding"/>
    <property type="match status" value="1"/>
</dbReference>
<keyword evidence="4" id="KW-1185">Reference proteome</keyword>
<dbReference type="SUPFAM" id="SSF56801">
    <property type="entry name" value="Acetyl-CoA synthetase-like"/>
    <property type="match status" value="1"/>
</dbReference>
<organism evidence="3 4">
    <name type="scientific">Mycobacterium parmense</name>
    <dbReference type="NCBI Taxonomy" id="185642"/>
    <lineage>
        <taxon>Bacteria</taxon>
        <taxon>Bacillati</taxon>
        <taxon>Actinomycetota</taxon>
        <taxon>Actinomycetes</taxon>
        <taxon>Mycobacteriales</taxon>
        <taxon>Mycobacteriaceae</taxon>
        <taxon>Mycobacterium</taxon>
        <taxon>Mycobacterium simiae complex</taxon>
    </lineage>
</organism>
<dbReference type="Gene3D" id="3.30.300.30">
    <property type="match status" value="1"/>
</dbReference>
<dbReference type="PANTHER" id="PTHR24096:SF149">
    <property type="entry name" value="AMP-BINDING DOMAIN-CONTAINING PROTEIN-RELATED"/>
    <property type="match status" value="1"/>
</dbReference>
<dbReference type="Gene3D" id="3.40.50.12780">
    <property type="entry name" value="N-terminal domain of ligase-like"/>
    <property type="match status" value="1"/>
</dbReference>
<dbReference type="Proteomes" id="UP000467105">
    <property type="component" value="Chromosome"/>
</dbReference>
<protein>
    <submittedName>
        <fullName evidence="3">Acyl-CoA synthetase</fullName>
    </submittedName>
</protein>
<dbReference type="InterPro" id="IPR042099">
    <property type="entry name" value="ANL_N_sf"/>
</dbReference>